<proteinExistence type="predicted"/>
<feature type="domain" description="HTH rpiR-type" evidence="2">
    <location>
        <begin position="17"/>
        <end position="93"/>
    </location>
</feature>
<accession>M4RG57</accession>
<dbReference type="PANTHER" id="PTHR30514">
    <property type="entry name" value="GLUCOKINASE"/>
    <property type="match status" value="1"/>
</dbReference>
<dbReference type="GO" id="GO:0003677">
    <property type="term" value="F:DNA binding"/>
    <property type="evidence" value="ECO:0007669"/>
    <property type="project" value="InterPro"/>
</dbReference>
<dbReference type="InterPro" id="IPR000281">
    <property type="entry name" value="HTH_RpiR"/>
</dbReference>
<evidence type="ECO:0000259" key="2">
    <source>
        <dbReference type="PROSITE" id="PS51071"/>
    </source>
</evidence>
<sequence>MADMNKEKNLSPSIPDEDPAARIERCYPSLTATEQEAARYILGHLTDVLLSNSTELSRLSGVSQPTLSRLYRKLGYANAGEFRRSVRAIHRPGAPETEAKQDLPDNPVIEHMRRDEASLERTIGNLDPTALASLCSAMASARRICIFGARNSYPIALHLREQLLQLRDGIELLPQPGQSIAEEIVGLDGRDVAIIVAVRRRTALFLPLVDALDARGVRIAVIGDSSARTRLLGRNVNILEADLSSRTLTSYTSAFALAALITDMLSDTLSHMQGHDPAGRIKAINTAFDQLGELEE</sequence>
<dbReference type="SUPFAM" id="SSF46689">
    <property type="entry name" value="Homeodomain-like"/>
    <property type="match status" value="1"/>
</dbReference>
<organism evidence="3 4">
    <name type="scientific">Bifidobacterium thermophilum RBL67</name>
    <dbReference type="NCBI Taxonomy" id="1254439"/>
    <lineage>
        <taxon>Bacteria</taxon>
        <taxon>Bacillati</taxon>
        <taxon>Actinomycetota</taxon>
        <taxon>Actinomycetes</taxon>
        <taxon>Bifidobacteriales</taxon>
        <taxon>Bifidobacteriaceae</taxon>
        <taxon>Bifidobacterium</taxon>
    </lineage>
</organism>
<reference evidence="3 4" key="1">
    <citation type="journal article" date="2013" name="Genome Announc.">
        <title>Complete Genome Sequence of the Probiotic Bifidobacterium thermophilum Strain RBL67.</title>
        <authorList>
            <person name="Jans C."/>
            <person name="Lacroix C."/>
            <person name="Follador R."/>
            <person name="Stevens M.J."/>
        </authorList>
    </citation>
    <scope>NUCLEOTIDE SEQUENCE [LARGE SCALE GENOMIC DNA]</scope>
    <source>
        <strain evidence="3 4">RBL67</strain>
    </source>
</reference>
<dbReference type="InterPro" id="IPR009057">
    <property type="entry name" value="Homeodomain-like_sf"/>
</dbReference>
<dbReference type="RefSeq" id="WP_015450432.1">
    <property type="nucleotide sequence ID" value="NC_020546.1"/>
</dbReference>
<dbReference type="Proteomes" id="UP000011835">
    <property type="component" value="Chromosome"/>
</dbReference>
<dbReference type="PATRIC" id="fig|1254439.12.peg.900"/>
<keyword evidence="4" id="KW-1185">Reference proteome</keyword>
<dbReference type="AlphaFoldDB" id="M4RG57"/>
<dbReference type="GO" id="GO:1901135">
    <property type="term" value="P:carbohydrate derivative metabolic process"/>
    <property type="evidence" value="ECO:0007669"/>
    <property type="project" value="InterPro"/>
</dbReference>
<dbReference type="PANTHER" id="PTHR30514:SF18">
    <property type="entry name" value="RPIR-FAMILY TRANSCRIPTIONAL REGULATOR"/>
    <property type="match status" value="1"/>
</dbReference>
<feature type="region of interest" description="Disordered" evidence="1">
    <location>
        <begin position="1"/>
        <end position="22"/>
    </location>
</feature>
<dbReference type="InterPro" id="IPR047640">
    <property type="entry name" value="RpiR-like"/>
</dbReference>
<evidence type="ECO:0000313" key="3">
    <source>
        <dbReference type="EMBL" id="AGH41174.1"/>
    </source>
</evidence>
<dbReference type="InterPro" id="IPR046348">
    <property type="entry name" value="SIS_dom_sf"/>
</dbReference>
<evidence type="ECO:0000256" key="1">
    <source>
        <dbReference type="SAM" id="MobiDB-lite"/>
    </source>
</evidence>
<evidence type="ECO:0000313" key="4">
    <source>
        <dbReference type="Proteomes" id="UP000011835"/>
    </source>
</evidence>
<dbReference type="InterPro" id="IPR036388">
    <property type="entry name" value="WH-like_DNA-bd_sf"/>
</dbReference>
<dbReference type="GO" id="GO:0003700">
    <property type="term" value="F:DNA-binding transcription factor activity"/>
    <property type="evidence" value="ECO:0007669"/>
    <property type="project" value="InterPro"/>
</dbReference>
<name>M4RG57_9BIFI</name>
<dbReference type="PROSITE" id="PS51071">
    <property type="entry name" value="HTH_RPIR"/>
    <property type="match status" value="1"/>
</dbReference>
<dbReference type="EMBL" id="CP004346">
    <property type="protein sequence ID" value="AGH41174.1"/>
    <property type="molecule type" value="Genomic_DNA"/>
</dbReference>
<dbReference type="KEGG" id="btp:D805_0907"/>
<dbReference type="SUPFAM" id="SSF53697">
    <property type="entry name" value="SIS domain"/>
    <property type="match status" value="1"/>
</dbReference>
<dbReference type="HOGENOM" id="CLU_055769_1_2_11"/>
<gene>
    <name evidence="3" type="ORF">D805_0907</name>
</gene>
<dbReference type="eggNOG" id="COG1737">
    <property type="taxonomic scope" value="Bacteria"/>
</dbReference>
<dbReference type="Gene3D" id="1.10.10.10">
    <property type="entry name" value="Winged helix-like DNA-binding domain superfamily/Winged helix DNA-binding domain"/>
    <property type="match status" value="1"/>
</dbReference>
<dbReference type="GO" id="GO:0097367">
    <property type="term" value="F:carbohydrate derivative binding"/>
    <property type="evidence" value="ECO:0007669"/>
    <property type="project" value="InterPro"/>
</dbReference>
<protein>
    <submittedName>
        <fullName evidence="3">RpiR family transcriptional regulatory protein</fullName>
    </submittedName>
</protein>
<dbReference type="Gene3D" id="3.40.50.10490">
    <property type="entry name" value="Glucose-6-phosphate isomerase like protein, domain 1"/>
    <property type="match status" value="1"/>
</dbReference>